<sequence>MLLAAFTSPGPRMTSPCYDFHCHSTASDGTLTPAELVARAAAAGVEQLALTDHDTLAGLPEARAAAVQAGIELVTGIELSVGWGNRELHVVGLGMQAEHPALLALVEAQQQARVRRAEQIGRKLDKAAGLAGSYERAASLAGTDAPGRPLFARMLVAAGKVRDEQHAFNRYLKPGQSAFVSTPWVALEEAVAALRETGGVAVLAHPVRYGMTRRKLRQLLADFCAAGGEGLEVAMPRLNPAQQALLRECLRDFPLYASGGSDFHTPAQQWLELGRLPPLPEGARPVWELFRAA</sequence>
<keyword evidence="3" id="KW-1185">Reference proteome</keyword>
<organism evidence="2 3">
    <name type="scientific">Isoalcanivorax pacificus W11-5</name>
    <dbReference type="NCBI Taxonomy" id="391936"/>
    <lineage>
        <taxon>Bacteria</taxon>
        <taxon>Pseudomonadati</taxon>
        <taxon>Pseudomonadota</taxon>
        <taxon>Gammaproteobacteria</taxon>
        <taxon>Oceanospirillales</taxon>
        <taxon>Alcanivoracaceae</taxon>
        <taxon>Isoalcanivorax</taxon>
    </lineage>
</organism>
<dbReference type="Proteomes" id="UP000006764">
    <property type="component" value="Chromosome"/>
</dbReference>
<gene>
    <name evidence="2" type="ORF">S7S_07710</name>
</gene>
<dbReference type="STRING" id="391936.S7S_07710"/>
<reference evidence="2 3" key="1">
    <citation type="journal article" date="2012" name="J. Bacteriol.">
        <title>Genome sequence of an alkane-degrading bacterium, Alcanivorax pacificus type strain W11-5, isolated from deep sea sediment.</title>
        <authorList>
            <person name="Lai Q."/>
            <person name="Shao Z."/>
        </authorList>
    </citation>
    <scope>NUCLEOTIDE SEQUENCE [LARGE SCALE GENOMIC DNA]</scope>
    <source>
        <strain evidence="2 3">W11-5</strain>
    </source>
</reference>
<dbReference type="CDD" id="cd07438">
    <property type="entry name" value="PHP_HisPPase_AMP"/>
    <property type="match status" value="1"/>
</dbReference>
<dbReference type="InterPro" id="IPR016195">
    <property type="entry name" value="Pol/histidinol_Pase-like"/>
</dbReference>
<dbReference type="Pfam" id="PF02811">
    <property type="entry name" value="PHP"/>
    <property type="match status" value="1"/>
</dbReference>
<dbReference type="InterPro" id="IPR052018">
    <property type="entry name" value="PHP_domain"/>
</dbReference>
<dbReference type="HOGENOM" id="CLU_067347_0_0_6"/>
<feature type="domain" description="Polymerase/histidinol phosphatase N-terminal" evidence="1">
    <location>
        <begin position="18"/>
        <end position="83"/>
    </location>
</feature>
<dbReference type="AlphaFoldDB" id="A0A0B4XNC6"/>
<dbReference type="InterPro" id="IPR004013">
    <property type="entry name" value="PHP_dom"/>
</dbReference>
<proteinExistence type="predicted"/>
<accession>A0A0B4XNC6</accession>
<dbReference type="PANTHER" id="PTHR42924:SF3">
    <property type="entry name" value="POLYMERASE_HISTIDINOL PHOSPHATASE N-TERMINAL DOMAIN-CONTAINING PROTEIN"/>
    <property type="match status" value="1"/>
</dbReference>
<protein>
    <submittedName>
        <fullName evidence="2">Polymerase and histidinol phosphatase PHP</fullName>
    </submittedName>
</protein>
<dbReference type="InterPro" id="IPR003141">
    <property type="entry name" value="Pol/His_phosphatase_N"/>
</dbReference>
<dbReference type="KEGG" id="apac:S7S_07710"/>
<dbReference type="PANTHER" id="PTHR42924">
    <property type="entry name" value="EXONUCLEASE"/>
    <property type="match status" value="1"/>
</dbReference>
<dbReference type="SMART" id="SM00481">
    <property type="entry name" value="POLIIIAc"/>
    <property type="match status" value="1"/>
</dbReference>
<name>A0A0B4XNC6_9GAMM</name>
<dbReference type="Gene3D" id="3.20.20.140">
    <property type="entry name" value="Metal-dependent hydrolases"/>
    <property type="match status" value="1"/>
</dbReference>
<dbReference type="GO" id="GO:0035312">
    <property type="term" value="F:5'-3' DNA exonuclease activity"/>
    <property type="evidence" value="ECO:0007669"/>
    <property type="project" value="TreeGrafter"/>
</dbReference>
<dbReference type="GO" id="GO:0004534">
    <property type="term" value="F:5'-3' RNA exonuclease activity"/>
    <property type="evidence" value="ECO:0007669"/>
    <property type="project" value="TreeGrafter"/>
</dbReference>
<evidence type="ECO:0000259" key="1">
    <source>
        <dbReference type="SMART" id="SM00481"/>
    </source>
</evidence>
<dbReference type="Gene3D" id="1.10.150.650">
    <property type="match status" value="1"/>
</dbReference>
<evidence type="ECO:0000313" key="3">
    <source>
        <dbReference type="Proteomes" id="UP000006764"/>
    </source>
</evidence>
<evidence type="ECO:0000313" key="2">
    <source>
        <dbReference type="EMBL" id="AJD47958.1"/>
    </source>
</evidence>
<dbReference type="SUPFAM" id="SSF89550">
    <property type="entry name" value="PHP domain-like"/>
    <property type="match status" value="1"/>
</dbReference>
<dbReference type="EMBL" id="CP004387">
    <property type="protein sequence ID" value="AJD47958.1"/>
    <property type="molecule type" value="Genomic_DNA"/>
</dbReference>